<keyword evidence="8" id="KW-1185">Reference proteome</keyword>
<dbReference type="Pfam" id="PF03743">
    <property type="entry name" value="TrbI"/>
    <property type="match status" value="1"/>
</dbReference>
<dbReference type="Proteomes" id="UP001528850">
    <property type="component" value="Unassembled WGS sequence"/>
</dbReference>
<evidence type="ECO:0000313" key="8">
    <source>
        <dbReference type="Proteomes" id="UP001528850"/>
    </source>
</evidence>
<keyword evidence="3" id="KW-0812">Transmembrane</keyword>
<dbReference type="CDD" id="cd16429">
    <property type="entry name" value="VirB10"/>
    <property type="match status" value="1"/>
</dbReference>
<dbReference type="EMBL" id="JARJJS010000004">
    <property type="protein sequence ID" value="MDF4026367.1"/>
    <property type="molecule type" value="Genomic_DNA"/>
</dbReference>
<proteinExistence type="inferred from homology"/>
<evidence type="ECO:0000256" key="1">
    <source>
        <dbReference type="ARBA" id="ARBA00004167"/>
    </source>
</evidence>
<comment type="subcellular location">
    <subcellularLocation>
        <location evidence="1">Membrane</location>
        <topology evidence="1">Single-pass membrane protein</topology>
    </subcellularLocation>
</comment>
<evidence type="ECO:0000313" key="7">
    <source>
        <dbReference type="EMBL" id="MDF4026367.1"/>
    </source>
</evidence>
<comment type="similarity">
    <text evidence="2">Belongs to the TrbI/VirB10 family.</text>
</comment>
<dbReference type="Gene3D" id="2.40.128.260">
    <property type="entry name" value="Type IV secretion system, VirB10/TraB/TrbI"/>
    <property type="match status" value="1"/>
</dbReference>
<feature type="compositionally biased region" description="Pro residues" evidence="6">
    <location>
        <begin position="129"/>
        <end position="144"/>
    </location>
</feature>
<dbReference type="InterPro" id="IPR005498">
    <property type="entry name" value="T4SS_VirB10/TraB/TrbI"/>
</dbReference>
<evidence type="ECO:0000256" key="4">
    <source>
        <dbReference type="ARBA" id="ARBA00022989"/>
    </source>
</evidence>
<evidence type="ECO:0000256" key="5">
    <source>
        <dbReference type="ARBA" id="ARBA00023136"/>
    </source>
</evidence>
<evidence type="ECO:0000256" key="3">
    <source>
        <dbReference type="ARBA" id="ARBA00022692"/>
    </source>
</evidence>
<feature type="region of interest" description="Disordered" evidence="6">
    <location>
        <begin position="63"/>
        <end position="96"/>
    </location>
</feature>
<evidence type="ECO:0000256" key="6">
    <source>
        <dbReference type="SAM" id="MobiDB-lite"/>
    </source>
</evidence>
<reference evidence="7 8" key="1">
    <citation type="journal article" date="2024" name="Curr. Microbiol.">
        <title>Luteibacter sahnii sp. nov., A Novel Yellow-Colored Xanthomonadin Pigment Producing Probiotic Bacterium from Healthy Rice Seed Microbiome.</title>
        <authorList>
            <person name="Jaiswal G."/>
            <person name="Rana R."/>
            <person name="Nayak P.K."/>
            <person name="Chouhan R."/>
            <person name="Gandhi S.G."/>
            <person name="Patel H.K."/>
            <person name="Patil P.B."/>
        </authorList>
    </citation>
    <scope>NUCLEOTIDE SEQUENCE [LARGE SCALE GENOMIC DNA]</scope>
    <source>
        <strain evidence="7 8">PPL201</strain>
    </source>
</reference>
<evidence type="ECO:0000256" key="2">
    <source>
        <dbReference type="ARBA" id="ARBA00010265"/>
    </source>
</evidence>
<keyword evidence="5" id="KW-0472">Membrane</keyword>
<organism evidence="7 8">
    <name type="scientific">Luteibacter sahnii</name>
    <dbReference type="NCBI Taxonomy" id="3021977"/>
    <lineage>
        <taxon>Bacteria</taxon>
        <taxon>Pseudomonadati</taxon>
        <taxon>Pseudomonadota</taxon>
        <taxon>Gammaproteobacteria</taxon>
        <taxon>Lysobacterales</taxon>
        <taxon>Rhodanobacteraceae</taxon>
        <taxon>Luteibacter</taxon>
    </lineage>
</organism>
<feature type="region of interest" description="Disordered" evidence="6">
    <location>
        <begin position="119"/>
        <end position="161"/>
    </location>
</feature>
<keyword evidence="4" id="KW-1133">Transmembrane helix</keyword>
<sequence>MPLLIIGGVLLVFVILVASMITRRAEVSHGASDAAQGVVAESPPIPERLLIEGATAGLVEDAEARESSMPAIPVAPVPDDDLPPLPPRRTGGTVPAPAIADAQADERMSLLRSALRAKTSVATPDAVPAKPPVPEDAAKPPPTEPASSTDAGKTPNGYASFDRKAGAEADRWALDTALEAPRSAYALRAGAVIPAIMISGVNSDIPGQIIAQVSQDVFDTATGRYRLIPQGARLIGRYDHHVLYGQSRLLVAWQRIVFPDGKALDIGAMDGVDGAGYAGFSDKVDRHYLRILGSAVFLSGITAGLTSSTTNPQNDPYGTSNATILSQSLAQQLGMVATEMLRKNLDVAPTLRIRPGYRFHVMAVKDMTFDRPYTPFR</sequence>
<dbReference type="InterPro" id="IPR042217">
    <property type="entry name" value="T4SS_VirB10/TrbI"/>
</dbReference>
<name>A0ABT6BH83_9GAMM</name>
<accession>A0ABT6BH83</accession>
<gene>
    <name evidence="7" type="ORF">P3W24_15445</name>
</gene>
<protein>
    <submittedName>
        <fullName evidence="7">TrbI/VirB10 family protein</fullName>
    </submittedName>
</protein>
<comment type="caution">
    <text evidence="7">The sequence shown here is derived from an EMBL/GenBank/DDBJ whole genome shotgun (WGS) entry which is preliminary data.</text>
</comment>